<protein>
    <recommendedName>
        <fullName evidence="4">Guanine nucleotide-binding protein-like 1</fullName>
    </recommendedName>
</protein>
<dbReference type="InterPro" id="IPR006073">
    <property type="entry name" value="GTP-bd"/>
</dbReference>
<gene>
    <name evidence="7" type="ORF">PAXRUDRAFT_10847</name>
</gene>
<evidence type="ECO:0000313" key="8">
    <source>
        <dbReference type="Proteomes" id="UP000054538"/>
    </source>
</evidence>
<dbReference type="SUPFAM" id="SSF52540">
    <property type="entry name" value="P-loop containing nucleoside triphosphate hydrolases"/>
    <property type="match status" value="1"/>
</dbReference>
<dbReference type="PANTHER" id="PTHR45709:SF3">
    <property type="entry name" value="GUANINE NUCLEOTIDE-BINDING PROTEIN-LIKE 1"/>
    <property type="match status" value="1"/>
</dbReference>
<proteinExistence type="predicted"/>
<dbReference type="Proteomes" id="UP000054538">
    <property type="component" value="Unassembled WGS sequence"/>
</dbReference>
<sequence length="815" mass="89648">MPAHSGKQRKAQLQLKRAVKRGDAPKPDPVPTSKHKRSRPPPKPGHTLEAREATDQAVKAARKLQSTFMKLDRGFLEETRRLAGSIVLTRPIQRGLGVLTDEWITPIPTVAGADLGNLSVPKRPKWKYTMTKEEVDANEQGHFRKWLSQQDTTVARWQNALNAQAPQCSNADQVNPPADPAGLVADHGDAGNSETHEMPHPPTHFERNLEVWRQFWRVTEISQILLVLLDSRCPPLHLPPSLATYLNLPNPPPPTVADTIDKTSAQSTSRRSNARFNAPRVILVLTKVDISGPTRTESWTSLLNVLYPGVPVVPVEAYAPKYASTSHATESNVQGRVQYEPYLPGTFRETLVYAMKEAHALMLRPPEWVTAARPGESEEERMQRVGQWRPRVRREVDWERVLRARGKMVGKAIGGAAVPRGEETDGDDEMVGDHNGYEGGGGEVSGSEEGGPSGDENEKSDDRMEWKEPEFLTVGLIGQPNVGKSSLLNAVFGTTRVRASRTPGKTKHFQTLFWTPDVRLVDCPGLVMPSFVPMDIQVLSGVLPISRISAIPFCVHQIARLLPLERILGLTHPSLSTSPAFAMSASNTTAATIATTAEPDDSRKPSCSTLKSATFRSSATATPAMSVKDKRTWRPGQRLLMHTKAQSNELKWTANDIMIAYAEKKGWVTAKAGRPDIHRAGNAILRLVAEGKIPWAFWPPGGPSSVADANAYDGNGIWLKDGVQTHGWPLDDDGDEEEDEGKESEEEGSDIGKVSGEEEDMKTISRIRKAASDSSDVDEMEHEEEHKEAEKYVTGGRRGNLGRFGALSIDDDSKN</sequence>
<name>A0A0D0DFD1_9AGAM</name>
<dbReference type="AlphaFoldDB" id="A0A0D0DFD1"/>
<dbReference type="InParanoid" id="A0A0D0DFD1"/>
<dbReference type="Gene3D" id="3.40.50.300">
    <property type="entry name" value="P-loop containing nucleotide triphosphate hydrolases"/>
    <property type="match status" value="1"/>
</dbReference>
<feature type="compositionally biased region" description="Acidic residues" evidence="5">
    <location>
        <begin position="730"/>
        <end position="749"/>
    </location>
</feature>
<keyword evidence="1" id="KW-0547">Nucleotide-binding</keyword>
<evidence type="ECO:0000256" key="3">
    <source>
        <dbReference type="ARBA" id="ARBA00037770"/>
    </source>
</evidence>
<organism evidence="7 8">
    <name type="scientific">Paxillus rubicundulus Ve08.2h10</name>
    <dbReference type="NCBI Taxonomy" id="930991"/>
    <lineage>
        <taxon>Eukaryota</taxon>
        <taxon>Fungi</taxon>
        <taxon>Dikarya</taxon>
        <taxon>Basidiomycota</taxon>
        <taxon>Agaricomycotina</taxon>
        <taxon>Agaricomycetes</taxon>
        <taxon>Agaricomycetidae</taxon>
        <taxon>Boletales</taxon>
        <taxon>Paxilineae</taxon>
        <taxon>Paxillaceae</taxon>
        <taxon>Paxillus</taxon>
    </lineage>
</organism>
<feature type="domain" description="G" evidence="6">
    <location>
        <begin position="473"/>
        <end position="528"/>
    </location>
</feature>
<evidence type="ECO:0000313" key="7">
    <source>
        <dbReference type="EMBL" id="KIK96377.1"/>
    </source>
</evidence>
<dbReference type="OrthoDB" id="61815at2759"/>
<dbReference type="InterPro" id="IPR027417">
    <property type="entry name" value="P-loop_NTPase"/>
</dbReference>
<dbReference type="STRING" id="930991.A0A0D0DFD1"/>
<dbReference type="PRINTS" id="PR00326">
    <property type="entry name" value="GTP1OBG"/>
</dbReference>
<reference evidence="8" key="2">
    <citation type="submission" date="2015-01" db="EMBL/GenBank/DDBJ databases">
        <title>Evolutionary Origins and Diversification of the Mycorrhizal Mutualists.</title>
        <authorList>
            <consortium name="DOE Joint Genome Institute"/>
            <consortium name="Mycorrhizal Genomics Consortium"/>
            <person name="Kohler A."/>
            <person name="Kuo A."/>
            <person name="Nagy L.G."/>
            <person name="Floudas D."/>
            <person name="Copeland A."/>
            <person name="Barry K.W."/>
            <person name="Cichocki N."/>
            <person name="Veneault-Fourrey C."/>
            <person name="LaButti K."/>
            <person name="Lindquist E.A."/>
            <person name="Lipzen A."/>
            <person name="Lundell T."/>
            <person name="Morin E."/>
            <person name="Murat C."/>
            <person name="Riley R."/>
            <person name="Ohm R."/>
            <person name="Sun H."/>
            <person name="Tunlid A."/>
            <person name="Henrissat B."/>
            <person name="Grigoriev I.V."/>
            <person name="Hibbett D.S."/>
            <person name="Martin F."/>
        </authorList>
    </citation>
    <scope>NUCLEOTIDE SEQUENCE [LARGE SCALE GENOMIC DNA]</scope>
    <source>
        <strain evidence="8">Ve08.2h10</strain>
    </source>
</reference>
<dbReference type="GO" id="GO:0003924">
    <property type="term" value="F:GTPase activity"/>
    <property type="evidence" value="ECO:0007669"/>
    <property type="project" value="InterPro"/>
</dbReference>
<feature type="region of interest" description="Disordered" evidence="5">
    <location>
        <begin position="1"/>
        <end position="52"/>
    </location>
</feature>
<keyword evidence="2" id="KW-0342">GTP-binding</keyword>
<dbReference type="GO" id="GO:0005525">
    <property type="term" value="F:GTP binding"/>
    <property type="evidence" value="ECO:0007669"/>
    <property type="project" value="UniProtKB-KW"/>
</dbReference>
<dbReference type="Pfam" id="PF01926">
    <property type="entry name" value="MMR_HSR1"/>
    <property type="match status" value="1"/>
</dbReference>
<accession>A0A0D0DFD1</accession>
<evidence type="ECO:0000259" key="6">
    <source>
        <dbReference type="Pfam" id="PF01926"/>
    </source>
</evidence>
<feature type="region of interest" description="Disordered" evidence="5">
    <location>
        <begin position="723"/>
        <end position="815"/>
    </location>
</feature>
<dbReference type="HOGENOM" id="CLU_013649_2_0_1"/>
<keyword evidence="8" id="KW-1185">Reference proteome</keyword>
<evidence type="ECO:0000256" key="4">
    <source>
        <dbReference type="ARBA" id="ARBA00039902"/>
    </source>
</evidence>
<evidence type="ECO:0000256" key="5">
    <source>
        <dbReference type="SAM" id="MobiDB-lite"/>
    </source>
</evidence>
<feature type="compositionally biased region" description="Basic residues" evidence="5">
    <location>
        <begin position="1"/>
        <end position="10"/>
    </location>
</feature>
<reference evidence="7 8" key="1">
    <citation type="submission" date="2014-04" db="EMBL/GenBank/DDBJ databases">
        <authorList>
            <consortium name="DOE Joint Genome Institute"/>
            <person name="Kuo A."/>
            <person name="Kohler A."/>
            <person name="Jargeat P."/>
            <person name="Nagy L.G."/>
            <person name="Floudas D."/>
            <person name="Copeland A."/>
            <person name="Barry K.W."/>
            <person name="Cichocki N."/>
            <person name="Veneault-Fourrey C."/>
            <person name="LaButti K."/>
            <person name="Lindquist E.A."/>
            <person name="Lipzen A."/>
            <person name="Lundell T."/>
            <person name="Morin E."/>
            <person name="Murat C."/>
            <person name="Sun H."/>
            <person name="Tunlid A."/>
            <person name="Henrissat B."/>
            <person name="Grigoriev I.V."/>
            <person name="Hibbett D.S."/>
            <person name="Martin F."/>
            <person name="Nordberg H.P."/>
            <person name="Cantor M.N."/>
            <person name="Hua S.X."/>
        </authorList>
    </citation>
    <scope>NUCLEOTIDE SEQUENCE [LARGE SCALE GENOMIC DNA]</scope>
    <source>
        <strain evidence="7 8">Ve08.2h10</strain>
    </source>
</reference>
<comment type="function">
    <text evidence="3">Possible regulatory or functional link with the histocompatibility cluster.</text>
</comment>
<evidence type="ECO:0000256" key="1">
    <source>
        <dbReference type="ARBA" id="ARBA00022741"/>
    </source>
</evidence>
<dbReference type="EMBL" id="KN824989">
    <property type="protein sequence ID" value="KIK96377.1"/>
    <property type="molecule type" value="Genomic_DNA"/>
</dbReference>
<evidence type="ECO:0000256" key="2">
    <source>
        <dbReference type="ARBA" id="ARBA00023134"/>
    </source>
</evidence>
<dbReference type="InterPro" id="IPR043358">
    <property type="entry name" value="GNL1-like"/>
</dbReference>
<feature type="region of interest" description="Disordered" evidence="5">
    <location>
        <begin position="414"/>
        <end position="463"/>
    </location>
</feature>
<dbReference type="PANTHER" id="PTHR45709">
    <property type="entry name" value="LARGE SUBUNIT GTPASE 1 HOMOLOG-RELATED"/>
    <property type="match status" value="1"/>
</dbReference>
<feature type="compositionally biased region" description="Gly residues" evidence="5">
    <location>
        <begin position="437"/>
        <end position="453"/>
    </location>
</feature>